<organism evidence="1 2">
    <name type="scientific">Pichia angusta</name>
    <name type="common">Yeast</name>
    <name type="synonym">Hansenula polymorpha</name>
    <dbReference type="NCBI Taxonomy" id="870730"/>
    <lineage>
        <taxon>Eukaryota</taxon>
        <taxon>Fungi</taxon>
        <taxon>Dikarya</taxon>
        <taxon>Ascomycota</taxon>
        <taxon>Saccharomycotina</taxon>
        <taxon>Pichiomycetes</taxon>
        <taxon>Pichiales</taxon>
        <taxon>Pichiaceae</taxon>
        <taxon>Ogataea</taxon>
    </lineage>
</organism>
<dbReference type="EMBL" id="JAHLUX010000007">
    <property type="protein sequence ID" value="KAG7817923.1"/>
    <property type="molecule type" value="Genomic_DNA"/>
</dbReference>
<dbReference type="AlphaFoldDB" id="A0AAN6DDI2"/>
<dbReference type="Proteomes" id="UP001196530">
    <property type="component" value="Unassembled WGS sequence"/>
</dbReference>
<reference evidence="1" key="1">
    <citation type="journal article" date="2021" name="G3 (Bethesda)">
        <title>Genomic diversity, chromosomal rearrangements, and interspecies hybridization in the ogataea polymorpha species complex.</title>
        <authorList>
            <person name="Hanson S.J."/>
            <person name="Cinneide E.O."/>
            <person name="Salzberg L.I."/>
            <person name="Wolfe K.H."/>
            <person name="McGowan J."/>
            <person name="Fitzpatrick D.A."/>
            <person name="Matlin K."/>
        </authorList>
    </citation>
    <scope>NUCLEOTIDE SEQUENCE</scope>
    <source>
        <strain evidence="1">61-244</strain>
    </source>
</reference>
<dbReference type="RefSeq" id="XP_043059264.1">
    <property type="nucleotide sequence ID" value="XM_043204452.1"/>
</dbReference>
<proteinExistence type="predicted"/>
<evidence type="ECO:0000313" key="2">
    <source>
        <dbReference type="Proteomes" id="UP001196530"/>
    </source>
</evidence>
<evidence type="ECO:0000313" key="1">
    <source>
        <dbReference type="EMBL" id="KAG7817923.1"/>
    </source>
</evidence>
<accession>A0AAN6DDI2</accession>
<dbReference type="Gene3D" id="3.30.830.10">
    <property type="entry name" value="Metalloenzyme, LuxS/M16 peptidase-like"/>
    <property type="match status" value="1"/>
</dbReference>
<sequence length="154" mass="17035">MEMQQAAQDRLVKTAVQVSFASAVASGSSYASEAYGGDGTYETHHGIFAYYNFRYPSPTRSNETFAQILGTLRRMTWTGEAEHLAVSVRSEGATNFNYDVDDEMKQAHRESLLDCDLHRAAIVGRKYFPTRLSSKIIGDDPGVDWAKVTLGSRG</sequence>
<comment type="caution">
    <text evidence="1">The sequence shown here is derived from an EMBL/GenBank/DDBJ whole genome shotgun (WGS) entry which is preliminary data.</text>
</comment>
<gene>
    <name evidence="1" type="ORF">KL928_003822</name>
</gene>
<name>A0AAN6DDI2_PICAN</name>
<dbReference type="GeneID" id="66127873"/>
<protein>
    <submittedName>
        <fullName evidence="1">Uncharacterized protein</fullName>
    </submittedName>
</protein>